<gene>
    <name evidence="1" type="ORF">AFUS01_LOCUS26298</name>
</gene>
<reference evidence="1" key="1">
    <citation type="submission" date="2021-06" db="EMBL/GenBank/DDBJ databases">
        <authorList>
            <person name="Hodson N. C."/>
            <person name="Mongue J. A."/>
            <person name="Jaron S. K."/>
        </authorList>
    </citation>
    <scope>NUCLEOTIDE SEQUENCE</scope>
</reference>
<sequence>MLDTDGAIQQDFQLCYPLVSDNLSSKWSEVCIKIVSHFTAMKKTLHQFGISDGDYIGDEIGFFMLPALLRTKLRKVTVVDSARSFIEVVNPLLDIDQLATASDST</sequence>
<protein>
    <submittedName>
        <fullName evidence="1">Uncharacterized protein</fullName>
    </submittedName>
</protein>
<comment type="caution">
    <text evidence="1">The sequence shown here is derived from an EMBL/GenBank/DDBJ whole genome shotgun (WGS) entry which is preliminary data.</text>
</comment>
<dbReference type="EMBL" id="CAJVCH010349197">
    <property type="protein sequence ID" value="CAG7815631.1"/>
    <property type="molecule type" value="Genomic_DNA"/>
</dbReference>
<name>A0A8J2KLF2_9HEXA</name>
<evidence type="ECO:0000313" key="2">
    <source>
        <dbReference type="Proteomes" id="UP000708208"/>
    </source>
</evidence>
<keyword evidence="2" id="KW-1185">Reference proteome</keyword>
<organism evidence="1 2">
    <name type="scientific">Allacma fusca</name>
    <dbReference type="NCBI Taxonomy" id="39272"/>
    <lineage>
        <taxon>Eukaryota</taxon>
        <taxon>Metazoa</taxon>
        <taxon>Ecdysozoa</taxon>
        <taxon>Arthropoda</taxon>
        <taxon>Hexapoda</taxon>
        <taxon>Collembola</taxon>
        <taxon>Symphypleona</taxon>
        <taxon>Sminthuridae</taxon>
        <taxon>Allacma</taxon>
    </lineage>
</organism>
<accession>A0A8J2KLF2</accession>
<dbReference type="Proteomes" id="UP000708208">
    <property type="component" value="Unassembled WGS sequence"/>
</dbReference>
<dbReference type="OrthoDB" id="6781906at2759"/>
<dbReference type="AlphaFoldDB" id="A0A8J2KLF2"/>
<proteinExistence type="predicted"/>
<evidence type="ECO:0000313" key="1">
    <source>
        <dbReference type="EMBL" id="CAG7815631.1"/>
    </source>
</evidence>